<evidence type="ECO:0000313" key="1">
    <source>
        <dbReference type="EMBL" id="KAL3854675.1"/>
    </source>
</evidence>
<keyword evidence="2" id="KW-1185">Reference proteome</keyword>
<gene>
    <name evidence="1" type="ORF">ACJMK2_013934</name>
</gene>
<protein>
    <submittedName>
        <fullName evidence="1">Uncharacterized protein</fullName>
    </submittedName>
</protein>
<reference evidence="1 2" key="1">
    <citation type="submission" date="2024-11" db="EMBL/GenBank/DDBJ databases">
        <title>Chromosome-level genome assembly of the freshwater bivalve Anodonta woodiana.</title>
        <authorList>
            <person name="Chen X."/>
        </authorList>
    </citation>
    <scope>NUCLEOTIDE SEQUENCE [LARGE SCALE GENOMIC DNA]</scope>
    <source>
        <strain evidence="1">MN2024</strain>
        <tissue evidence="1">Gills</tissue>
    </source>
</reference>
<organism evidence="1 2">
    <name type="scientific">Sinanodonta woodiana</name>
    <name type="common">Chinese pond mussel</name>
    <name type="synonym">Anodonta woodiana</name>
    <dbReference type="NCBI Taxonomy" id="1069815"/>
    <lineage>
        <taxon>Eukaryota</taxon>
        <taxon>Metazoa</taxon>
        <taxon>Spiralia</taxon>
        <taxon>Lophotrochozoa</taxon>
        <taxon>Mollusca</taxon>
        <taxon>Bivalvia</taxon>
        <taxon>Autobranchia</taxon>
        <taxon>Heteroconchia</taxon>
        <taxon>Palaeoheterodonta</taxon>
        <taxon>Unionida</taxon>
        <taxon>Unionoidea</taxon>
        <taxon>Unionidae</taxon>
        <taxon>Unioninae</taxon>
        <taxon>Sinanodonta</taxon>
    </lineage>
</organism>
<proteinExistence type="predicted"/>
<evidence type="ECO:0000313" key="2">
    <source>
        <dbReference type="Proteomes" id="UP001634394"/>
    </source>
</evidence>
<sequence length="74" mass="8301">MTSQETHNDSLEELLFVSQIVTRSVAKRRAAEAAVSEPILLDLPIPAIVREEKVQQLIEYCAEHIEEIGPETSK</sequence>
<dbReference type="Proteomes" id="UP001634394">
    <property type="component" value="Unassembled WGS sequence"/>
</dbReference>
<name>A0ABD3UZ07_SINWO</name>
<comment type="caution">
    <text evidence="1">The sequence shown here is derived from an EMBL/GenBank/DDBJ whole genome shotgun (WGS) entry which is preliminary data.</text>
</comment>
<feature type="non-terminal residue" evidence="1">
    <location>
        <position position="74"/>
    </location>
</feature>
<dbReference type="EMBL" id="JBJQND010000014">
    <property type="protein sequence ID" value="KAL3854675.1"/>
    <property type="molecule type" value="Genomic_DNA"/>
</dbReference>
<dbReference type="AlphaFoldDB" id="A0ABD3UZ07"/>
<accession>A0ABD3UZ07</accession>